<keyword evidence="3" id="KW-1185">Reference proteome</keyword>
<feature type="region of interest" description="Disordered" evidence="1">
    <location>
        <begin position="16"/>
        <end position="40"/>
    </location>
</feature>
<gene>
    <name evidence="2" type="ORF">AK812_SmicGene7094</name>
</gene>
<organism evidence="2 3">
    <name type="scientific">Symbiodinium microadriaticum</name>
    <name type="common">Dinoflagellate</name>
    <name type="synonym">Zooxanthella microadriatica</name>
    <dbReference type="NCBI Taxonomy" id="2951"/>
    <lineage>
        <taxon>Eukaryota</taxon>
        <taxon>Sar</taxon>
        <taxon>Alveolata</taxon>
        <taxon>Dinophyceae</taxon>
        <taxon>Suessiales</taxon>
        <taxon>Symbiodiniaceae</taxon>
        <taxon>Symbiodinium</taxon>
    </lineage>
</organism>
<feature type="compositionally biased region" description="Basic and acidic residues" evidence="1">
    <location>
        <begin position="109"/>
        <end position="124"/>
    </location>
</feature>
<evidence type="ECO:0000313" key="2">
    <source>
        <dbReference type="EMBL" id="OLQ09304.1"/>
    </source>
</evidence>
<sequence length="124" mass="13600">MLTMTMLVLVVVDGKPTMRTSSQCPPESSDDPGDADLQHSRGTEKCFDKFAPVVVAENLQPIGHYSQEELKEEEPGIGIVEARQGFQCSTSDAVTWTRLQHKSSSSARGDTEVKIYSDLPKSLD</sequence>
<name>A0A1Q9EPD9_SYMMI</name>
<dbReference type="EMBL" id="LSRX01000099">
    <property type="protein sequence ID" value="OLQ09304.1"/>
    <property type="molecule type" value="Genomic_DNA"/>
</dbReference>
<dbReference type="AlphaFoldDB" id="A0A1Q9EPD9"/>
<evidence type="ECO:0000313" key="3">
    <source>
        <dbReference type="Proteomes" id="UP000186817"/>
    </source>
</evidence>
<proteinExistence type="predicted"/>
<feature type="region of interest" description="Disordered" evidence="1">
    <location>
        <begin position="98"/>
        <end position="124"/>
    </location>
</feature>
<evidence type="ECO:0000256" key="1">
    <source>
        <dbReference type="SAM" id="MobiDB-lite"/>
    </source>
</evidence>
<comment type="caution">
    <text evidence="2">The sequence shown here is derived from an EMBL/GenBank/DDBJ whole genome shotgun (WGS) entry which is preliminary data.</text>
</comment>
<accession>A0A1Q9EPD9</accession>
<reference evidence="2 3" key="1">
    <citation type="submission" date="2016-02" db="EMBL/GenBank/DDBJ databases">
        <title>Genome analysis of coral dinoflagellate symbionts highlights evolutionary adaptations to a symbiotic lifestyle.</title>
        <authorList>
            <person name="Aranda M."/>
            <person name="Li Y."/>
            <person name="Liew Y.J."/>
            <person name="Baumgarten S."/>
            <person name="Simakov O."/>
            <person name="Wilson M."/>
            <person name="Piel J."/>
            <person name="Ashoor H."/>
            <person name="Bougouffa S."/>
            <person name="Bajic V.B."/>
            <person name="Ryu T."/>
            <person name="Ravasi T."/>
            <person name="Bayer T."/>
            <person name="Micklem G."/>
            <person name="Kim H."/>
            <person name="Bhak J."/>
            <person name="Lajeunesse T.C."/>
            <person name="Voolstra C.R."/>
        </authorList>
    </citation>
    <scope>NUCLEOTIDE SEQUENCE [LARGE SCALE GENOMIC DNA]</scope>
    <source>
        <strain evidence="2 3">CCMP2467</strain>
    </source>
</reference>
<dbReference type="Proteomes" id="UP000186817">
    <property type="component" value="Unassembled WGS sequence"/>
</dbReference>
<protein>
    <submittedName>
        <fullName evidence="2">Uncharacterized protein</fullName>
    </submittedName>
</protein>
<feature type="compositionally biased region" description="Polar residues" evidence="1">
    <location>
        <begin position="98"/>
        <end position="108"/>
    </location>
</feature>